<name>A0A9D1JDN1_9FIRM</name>
<evidence type="ECO:0000313" key="13">
    <source>
        <dbReference type="EMBL" id="HIR88995.1"/>
    </source>
</evidence>
<dbReference type="Pfam" id="PF02518">
    <property type="entry name" value="HATPase_c"/>
    <property type="match status" value="1"/>
</dbReference>
<keyword evidence="8 11" id="KW-1133">Transmembrane helix</keyword>
<comment type="subcellular location">
    <subcellularLocation>
        <location evidence="2">Cell membrane</location>
        <topology evidence="2">Multi-pass membrane protein</topology>
    </subcellularLocation>
</comment>
<evidence type="ECO:0000256" key="1">
    <source>
        <dbReference type="ARBA" id="ARBA00000085"/>
    </source>
</evidence>
<accession>A0A9D1JDN1</accession>
<dbReference type="InterPro" id="IPR050351">
    <property type="entry name" value="BphY/WalK/GraS-like"/>
</dbReference>
<evidence type="ECO:0000256" key="3">
    <source>
        <dbReference type="ARBA" id="ARBA00012438"/>
    </source>
</evidence>
<reference evidence="13" key="1">
    <citation type="submission" date="2020-10" db="EMBL/GenBank/DDBJ databases">
        <authorList>
            <person name="Gilroy R."/>
        </authorList>
    </citation>
    <scope>NUCLEOTIDE SEQUENCE</scope>
    <source>
        <strain evidence="13">ChiW13-3771</strain>
    </source>
</reference>
<dbReference type="InterPro" id="IPR036890">
    <property type="entry name" value="HATPase_C_sf"/>
</dbReference>
<proteinExistence type="predicted"/>
<dbReference type="GO" id="GO:0004721">
    <property type="term" value="F:phosphoprotein phosphatase activity"/>
    <property type="evidence" value="ECO:0007669"/>
    <property type="project" value="TreeGrafter"/>
</dbReference>
<keyword evidence="4" id="KW-1003">Cell membrane</keyword>
<evidence type="ECO:0000256" key="6">
    <source>
        <dbReference type="ARBA" id="ARBA00022692"/>
    </source>
</evidence>
<evidence type="ECO:0000259" key="12">
    <source>
        <dbReference type="PROSITE" id="PS50109"/>
    </source>
</evidence>
<dbReference type="GO" id="GO:0000155">
    <property type="term" value="F:phosphorelay sensor kinase activity"/>
    <property type="evidence" value="ECO:0007669"/>
    <property type="project" value="TreeGrafter"/>
</dbReference>
<evidence type="ECO:0000256" key="2">
    <source>
        <dbReference type="ARBA" id="ARBA00004651"/>
    </source>
</evidence>
<keyword evidence="9" id="KW-0902">Two-component regulatory system</keyword>
<dbReference type="GO" id="GO:0005886">
    <property type="term" value="C:plasma membrane"/>
    <property type="evidence" value="ECO:0007669"/>
    <property type="project" value="UniProtKB-SubCell"/>
</dbReference>
<dbReference type="EMBL" id="DVHN01000108">
    <property type="protein sequence ID" value="HIR88995.1"/>
    <property type="molecule type" value="Genomic_DNA"/>
</dbReference>
<organism evidence="13 14">
    <name type="scientific">Candidatus Fimimorpha faecalis</name>
    <dbReference type="NCBI Taxonomy" id="2840824"/>
    <lineage>
        <taxon>Bacteria</taxon>
        <taxon>Bacillati</taxon>
        <taxon>Bacillota</taxon>
        <taxon>Clostridia</taxon>
        <taxon>Eubacteriales</taxon>
        <taxon>Candidatus Fimimorpha</taxon>
    </lineage>
</organism>
<evidence type="ECO:0000256" key="5">
    <source>
        <dbReference type="ARBA" id="ARBA00022679"/>
    </source>
</evidence>
<dbReference type="InterPro" id="IPR003594">
    <property type="entry name" value="HATPase_dom"/>
</dbReference>
<comment type="catalytic activity">
    <reaction evidence="1">
        <text>ATP + protein L-histidine = ADP + protein N-phospho-L-histidine.</text>
        <dbReference type="EC" id="2.7.13.3"/>
    </reaction>
</comment>
<evidence type="ECO:0000313" key="14">
    <source>
        <dbReference type="Proteomes" id="UP000824201"/>
    </source>
</evidence>
<evidence type="ECO:0000256" key="9">
    <source>
        <dbReference type="ARBA" id="ARBA00023012"/>
    </source>
</evidence>
<evidence type="ECO:0000256" key="11">
    <source>
        <dbReference type="SAM" id="Phobius"/>
    </source>
</evidence>
<evidence type="ECO:0000256" key="10">
    <source>
        <dbReference type="ARBA" id="ARBA00023136"/>
    </source>
</evidence>
<dbReference type="SMART" id="SM00387">
    <property type="entry name" value="HATPase_c"/>
    <property type="match status" value="1"/>
</dbReference>
<dbReference type="PANTHER" id="PTHR45453:SF2">
    <property type="entry name" value="HISTIDINE KINASE"/>
    <property type="match status" value="1"/>
</dbReference>
<feature type="domain" description="Histidine kinase" evidence="12">
    <location>
        <begin position="131"/>
        <end position="333"/>
    </location>
</feature>
<dbReference type="PANTHER" id="PTHR45453">
    <property type="entry name" value="PHOSPHATE REGULON SENSOR PROTEIN PHOR"/>
    <property type="match status" value="1"/>
</dbReference>
<keyword evidence="7 13" id="KW-0418">Kinase</keyword>
<evidence type="ECO:0000256" key="4">
    <source>
        <dbReference type="ARBA" id="ARBA00022475"/>
    </source>
</evidence>
<keyword evidence="10 11" id="KW-0472">Membrane</keyword>
<reference evidence="13" key="2">
    <citation type="journal article" date="2021" name="PeerJ">
        <title>Extensive microbial diversity within the chicken gut microbiome revealed by metagenomics and culture.</title>
        <authorList>
            <person name="Gilroy R."/>
            <person name="Ravi A."/>
            <person name="Getino M."/>
            <person name="Pursley I."/>
            <person name="Horton D.L."/>
            <person name="Alikhan N.F."/>
            <person name="Baker D."/>
            <person name="Gharbi K."/>
            <person name="Hall N."/>
            <person name="Watson M."/>
            <person name="Adriaenssens E.M."/>
            <person name="Foster-Nyarko E."/>
            <person name="Jarju S."/>
            <person name="Secka A."/>
            <person name="Antonio M."/>
            <person name="Oren A."/>
            <person name="Chaudhuri R.R."/>
            <person name="La Ragione R."/>
            <person name="Hildebrand F."/>
            <person name="Pallen M.J."/>
        </authorList>
    </citation>
    <scope>NUCLEOTIDE SEQUENCE</scope>
    <source>
        <strain evidence="13">ChiW13-3771</strain>
    </source>
</reference>
<feature type="transmembrane region" description="Helical" evidence="11">
    <location>
        <begin position="21"/>
        <end position="41"/>
    </location>
</feature>
<keyword evidence="5" id="KW-0808">Transferase</keyword>
<dbReference type="Proteomes" id="UP000824201">
    <property type="component" value="Unassembled WGS sequence"/>
</dbReference>
<dbReference type="PROSITE" id="PS50109">
    <property type="entry name" value="HIS_KIN"/>
    <property type="match status" value="1"/>
</dbReference>
<dbReference type="Gene3D" id="3.30.565.10">
    <property type="entry name" value="Histidine kinase-like ATPase, C-terminal domain"/>
    <property type="match status" value="1"/>
</dbReference>
<dbReference type="AlphaFoldDB" id="A0A9D1JDN1"/>
<dbReference type="EC" id="2.7.13.3" evidence="3"/>
<dbReference type="PRINTS" id="PR00344">
    <property type="entry name" value="BCTRLSENSOR"/>
</dbReference>
<evidence type="ECO:0000256" key="7">
    <source>
        <dbReference type="ARBA" id="ARBA00022777"/>
    </source>
</evidence>
<dbReference type="GO" id="GO:0016036">
    <property type="term" value="P:cellular response to phosphate starvation"/>
    <property type="evidence" value="ECO:0007669"/>
    <property type="project" value="TreeGrafter"/>
</dbReference>
<feature type="transmembrane region" description="Helical" evidence="11">
    <location>
        <begin position="47"/>
        <end position="69"/>
    </location>
</feature>
<gene>
    <name evidence="13" type="ORF">IAC96_08610</name>
</gene>
<dbReference type="InterPro" id="IPR004358">
    <property type="entry name" value="Sig_transdc_His_kin-like_C"/>
</dbReference>
<keyword evidence="6 11" id="KW-0812">Transmembrane</keyword>
<comment type="caution">
    <text evidence="13">The sequence shown here is derived from an EMBL/GenBank/DDBJ whole genome shotgun (WGS) entry which is preliminary data.</text>
</comment>
<sequence length="339" mass="39848">MRQSEPFFQVLAGYFYVKWKIILLYCFVIGFFFIVCFLYNVPIEPAQYAGIMSGILLGIVGIADFFRYYQKRRQLFWMREKIKNEIDGLPEPKETLEEQYQELLFILQEEKRRVISMMDERYSEMMHYYTLWVHQIKTPIAAMRLLLQVSQEEQKAEMEQELFKIEQYVEMVLGYLRASSNTTDFIFQSYDLAVLVKQAVKKYASVFIHSNIKLSMEEIHETVLTDEKWLIFVMEQILSNALKYTKTGGTIKIYMQPPQILVIEDSGIGIQAEDLPRVFEEGYTGYNGHMDKKSTGIGLYLCNTIMEKLGHRIWITSEVGEGTKVMLDLTRKENSLTRM</sequence>
<dbReference type="InterPro" id="IPR005467">
    <property type="entry name" value="His_kinase_dom"/>
</dbReference>
<dbReference type="SUPFAM" id="SSF55874">
    <property type="entry name" value="ATPase domain of HSP90 chaperone/DNA topoisomerase II/histidine kinase"/>
    <property type="match status" value="1"/>
</dbReference>
<evidence type="ECO:0000256" key="8">
    <source>
        <dbReference type="ARBA" id="ARBA00022989"/>
    </source>
</evidence>
<protein>
    <recommendedName>
        <fullName evidence="3">histidine kinase</fullName>
        <ecNumber evidence="3">2.7.13.3</ecNumber>
    </recommendedName>
</protein>